<dbReference type="GO" id="GO:0140359">
    <property type="term" value="F:ABC-type transporter activity"/>
    <property type="evidence" value="ECO:0007669"/>
    <property type="project" value="InterPro"/>
</dbReference>
<evidence type="ECO:0000256" key="2">
    <source>
        <dbReference type="ARBA" id="ARBA00023136"/>
    </source>
</evidence>
<feature type="domain" description="ABC transporter family G" evidence="3">
    <location>
        <begin position="12"/>
        <end position="58"/>
    </location>
</feature>
<protein>
    <recommendedName>
        <fullName evidence="3">ABC transporter family G domain-containing protein</fullName>
    </recommendedName>
</protein>
<accession>A0A9Q0YWR6</accession>
<evidence type="ECO:0000313" key="5">
    <source>
        <dbReference type="Proteomes" id="UP001151532"/>
    </source>
</evidence>
<evidence type="ECO:0000256" key="1">
    <source>
        <dbReference type="ARBA" id="ARBA00022448"/>
    </source>
</evidence>
<reference evidence="4" key="1">
    <citation type="submission" date="2022-11" db="EMBL/GenBank/DDBJ databases">
        <authorList>
            <person name="Hyden B.L."/>
            <person name="Feng K."/>
            <person name="Yates T."/>
            <person name="Jawdy S."/>
            <person name="Smart L.B."/>
            <person name="Muchero W."/>
        </authorList>
    </citation>
    <scope>NUCLEOTIDE SEQUENCE</scope>
    <source>
        <tissue evidence="4">Shoot tip</tissue>
    </source>
</reference>
<reference evidence="4" key="2">
    <citation type="journal article" date="2023" name="Int. J. Mol. Sci.">
        <title>De Novo Assembly and Annotation of 11 Diverse Shrub Willow (Salix) Genomes Reveals Novel Gene Organization in Sex-Linked Regions.</title>
        <authorList>
            <person name="Hyden B."/>
            <person name="Feng K."/>
            <person name="Yates T.B."/>
            <person name="Jawdy S."/>
            <person name="Cereghino C."/>
            <person name="Smart L.B."/>
            <person name="Muchero W."/>
        </authorList>
    </citation>
    <scope>NUCLEOTIDE SEQUENCE</scope>
    <source>
        <tissue evidence="4">Shoot tip</tissue>
    </source>
</reference>
<evidence type="ECO:0000259" key="3">
    <source>
        <dbReference type="Pfam" id="PF19055"/>
    </source>
</evidence>
<evidence type="ECO:0000313" key="4">
    <source>
        <dbReference type="EMBL" id="KAJ6712991.1"/>
    </source>
</evidence>
<dbReference type="EMBL" id="JAPFFK010000015">
    <property type="protein sequence ID" value="KAJ6712991.1"/>
    <property type="molecule type" value="Genomic_DNA"/>
</dbReference>
<organism evidence="4 5">
    <name type="scientific">Salix purpurea</name>
    <name type="common">Purple osier willow</name>
    <dbReference type="NCBI Taxonomy" id="77065"/>
    <lineage>
        <taxon>Eukaryota</taxon>
        <taxon>Viridiplantae</taxon>
        <taxon>Streptophyta</taxon>
        <taxon>Embryophyta</taxon>
        <taxon>Tracheophyta</taxon>
        <taxon>Spermatophyta</taxon>
        <taxon>Magnoliopsida</taxon>
        <taxon>eudicotyledons</taxon>
        <taxon>Gunneridae</taxon>
        <taxon>Pentapetalae</taxon>
        <taxon>rosids</taxon>
        <taxon>fabids</taxon>
        <taxon>Malpighiales</taxon>
        <taxon>Salicaceae</taxon>
        <taxon>Saliceae</taxon>
        <taxon>Salix</taxon>
    </lineage>
</organism>
<keyword evidence="5" id="KW-1185">Reference proteome</keyword>
<sequence length="99" mass="11479">MALELPANLEFHPDYFIDILEGIAKPESGVNFKQIPVRWMVHNGYPVPRDMLQNTELQMDWDCPPVKTLLTEKVKLDLKQSLLLENLVICAFLYKAHSR</sequence>
<dbReference type="Pfam" id="PF19055">
    <property type="entry name" value="ABC2_membrane_7"/>
    <property type="match status" value="1"/>
</dbReference>
<keyword evidence="2" id="KW-0472">Membrane</keyword>
<keyword evidence="1" id="KW-0813">Transport</keyword>
<name>A0A9Q0YWR6_SALPP</name>
<dbReference type="Proteomes" id="UP001151532">
    <property type="component" value="Chromosome 1"/>
</dbReference>
<comment type="caution">
    <text evidence="4">The sequence shown here is derived from an EMBL/GenBank/DDBJ whole genome shotgun (WGS) entry which is preliminary data.</text>
</comment>
<dbReference type="OrthoDB" id="1499448at2759"/>
<dbReference type="InterPro" id="IPR043926">
    <property type="entry name" value="ABCG_dom"/>
</dbReference>
<proteinExistence type="predicted"/>
<dbReference type="AlphaFoldDB" id="A0A9Q0YWR6"/>
<gene>
    <name evidence="4" type="ORF">OIU79_009057</name>
</gene>